<dbReference type="SUPFAM" id="SSF53187">
    <property type="entry name" value="Zn-dependent exopeptidases"/>
    <property type="match status" value="1"/>
</dbReference>
<protein>
    <submittedName>
        <fullName evidence="5">N-acetylmuramoyl-L-alanine amidase</fullName>
    </submittedName>
</protein>
<evidence type="ECO:0000259" key="4">
    <source>
        <dbReference type="Pfam" id="PF01520"/>
    </source>
</evidence>
<dbReference type="PANTHER" id="PTHR30404:SF0">
    <property type="entry name" value="N-ACETYLMURAMOYL-L-ALANINE AMIDASE AMIC"/>
    <property type="match status" value="1"/>
</dbReference>
<feature type="compositionally biased region" description="Polar residues" evidence="3">
    <location>
        <begin position="79"/>
        <end position="94"/>
    </location>
</feature>
<accession>A0A413TA11</accession>
<dbReference type="GO" id="GO:0009253">
    <property type="term" value="P:peptidoglycan catabolic process"/>
    <property type="evidence" value="ECO:0007669"/>
    <property type="project" value="InterPro"/>
</dbReference>
<gene>
    <name evidence="5" type="ORF">DW918_01010</name>
</gene>
<evidence type="ECO:0000313" key="6">
    <source>
        <dbReference type="Proteomes" id="UP000285740"/>
    </source>
</evidence>
<dbReference type="InterPro" id="IPR002508">
    <property type="entry name" value="MurNAc-LAA_cat"/>
</dbReference>
<reference evidence="5 6" key="1">
    <citation type="submission" date="2018-08" db="EMBL/GenBank/DDBJ databases">
        <title>A genome reference for cultivated species of the human gut microbiota.</title>
        <authorList>
            <person name="Zou Y."/>
            <person name="Xue W."/>
            <person name="Luo G."/>
        </authorList>
    </citation>
    <scope>NUCLEOTIDE SEQUENCE [LARGE SCALE GENOMIC DNA]</scope>
    <source>
        <strain evidence="5 6">AM42-30</strain>
    </source>
</reference>
<dbReference type="InterPro" id="IPR050695">
    <property type="entry name" value="N-acetylmuramoyl_amidase_3"/>
</dbReference>
<keyword evidence="1" id="KW-0677">Repeat</keyword>
<name>A0A413TA11_9FIRM</name>
<keyword evidence="2" id="KW-0378">Hydrolase</keyword>
<dbReference type="Gene3D" id="2.10.270.10">
    <property type="entry name" value="Cholin Binding"/>
    <property type="match status" value="2"/>
</dbReference>
<dbReference type="SUPFAM" id="SSF69360">
    <property type="entry name" value="Cell wall binding repeat"/>
    <property type="match status" value="1"/>
</dbReference>
<evidence type="ECO:0000256" key="3">
    <source>
        <dbReference type="SAM" id="MobiDB-lite"/>
    </source>
</evidence>
<dbReference type="EMBL" id="QSFV01000002">
    <property type="protein sequence ID" value="RHA81822.1"/>
    <property type="molecule type" value="Genomic_DNA"/>
</dbReference>
<dbReference type="Pfam" id="PF01520">
    <property type="entry name" value="Amidase_3"/>
    <property type="match status" value="1"/>
</dbReference>
<dbReference type="Proteomes" id="UP000285740">
    <property type="component" value="Unassembled WGS sequence"/>
</dbReference>
<dbReference type="Pfam" id="PF01473">
    <property type="entry name" value="Choline_bind_1"/>
    <property type="match status" value="2"/>
</dbReference>
<dbReference type="CDD" id="cd02696">
    <property type="entry name" value="MurNAc-LAA"/>
    <property type="match status" value="1"/>
</dbReference>
<comment type="caution">
    <text evidence="5">The sequence shown here is derived from an EMBL/GenBank/DDBJ whole genome shotgun (WGS) entry which is preliminary data.</text>
</comment>
<evidence type="ECO:0000256" key="1">
    <source>
        <dbReference type="ARBA" id="ARBA00022737"/>
    </source>
</evidence>
<feature type="region of interest" description="Disordered" evidence="3">
    <location>
        <begin position="76"/>
        <end position="106"/>
    </location>
</feature>
<feature type="domain" description="MurNAc-LAA" evidence="4">
    <location>
        <begin position="121"/>
        <end position="322"/>
    </location>
</feature>
<organism evidence="5 6">
    <name type="scientific">Eubacterium ventriosum</name>
    <dbReference type="NCBI Taxonomy" id="39496"/>
    <lineage>
        <taxon>Bacteria</taxon>
        <taxon>Bacillati</taxon>
        <taxon>Bacillota</taxon>
        <taxon>Clostridia</taxon>
        <taxon>Eubacteriales</taxon>
        <taxon>Eubacteriaceae</taxon>
        <taxon>Eubacterium</taxon>
    </lineage>
</organism>
<sequence>MRFANCDKVKNRVLQRSMNMKNNEIIEKIAKSTIRGKLKYMLSIFAMCGLISLVAFSSETKAETLVEKETTVVVEKETNIPTESTKPNETTGPNETKKPEETAKASIIKKSSLSPAKSKVILLDPGHCKSHKGAKANGIKEEDVNLDIGKACRNYLNKYSDVTVYITRTNNKCLKRLKLGDCLTARNHLAKRLSADSLVSFHINWDPDKKRSGAMILAAYNSGYNKNVSKTTQALGSSIMSNLQELGIKSEGFWFRTLDNVKYKNGAKADYYSIVREGVLNRIPSLIIEHGYVSNKSDCNNYFKTAEQRKSLGVADAKGIINYYRLSAKNIEGDFQTISGKTYFVDKEGNKIAGWVKKDGKWYHFNNKTAVMNKGFFKEAGNKFYLNPKTGEMTSGWFTIRGKSYLAKGNGVVVTNQIYTDGVKSYFFKKSGKRKNGWVTYKKAKYYFSKKKGMLKGKQKIKGKRYTFSKKTGKLRKKK</sequence>
<evidence type="ECO:0000313" key="5">
    <source>
        <dbReference type="EMBL" id="RHA81822.1"/>
    </source>
</evidence>
<proteinExistence type="predicted"/>
<dbReference type="PANTHER" id="PTHR30404">
    <property type="entry name" value="N-ACETYLMURAMOYL-L-ALANINE AMIDASE"/>
    <property type="match status" value="1"/>
</dbReference>
<dbReference type="InterPro" id="IPR018337">
    <property type="entry name" value="Cell_wall/Cho-bd_repeat"/>
</dbReference>
<dbReference type="Gene3D" id="3.40.630.40">
    <property type="entry name" value="Zn-dependent exopeptidases"/>
    <property type="match status" value="1"/>
</dbReference>
<dbReference type="GO" id="GO:0030288">
    <property type="term" value="C:outer membrane-bounded periplasmic space"/>
    <property type="evidence" value="ECO:0007669"/>
    <property type="project" value="TreeGrafter"/>
</dbReference>
<dbReference type="GO" id="GO:0008745">
    <property type="term" value="F:N-acetylmuramoyl-L-alanine amidase activity"/>
    <property type="evidence" value="ECO:0007669"/>
    <property type="project" value="InterPro"/>
</dbReference>
<dbReference type="AlphaFoldDB" id="A0A413TA11"/>
<evidence type="ECO:0000256" key="2">
    <source>
        <dbReference type="ARBA" id="ARBA00022801"/>
    </source>
</evidence>